<feature type="region of interest" description="Disordered" evidence="1">
    <location>
        <begin position="337"/>
        <end position="571"/>
    </location>
</feature>
<evidence type="ECO:0000313" key="3">
    <source>
        <dbReference type="Proteomes" id="UP001293593"/>
    </source>
</evidence>
<feature type="compositionally biased region" description="Basic and acidic residues" evidence="1">
    <location>
        <begin position="725"/>
        <end position="746"/>
    </location>
</feature>
<dbReference type="EMBL" id="JAWXYG010000001">
    <property type="protein sequence ID" value="KAK4283513.1"/>
    <property type="molecule type" value="Genomic_DNA"/>
</dbReference>
<feature type="compositionally biased region" description="Basic and acidic residues" evidence="1">
    <location>
        <begin position="355"/>
        <end position="364"/>
    </location>
</feature>
<feature type="compositionally biased region" description="Basic residues" evidence="1">
    <location>
        <begin position="1021"/>
        <end position="1032"/>
    </location>
</feature>
<feature type="compositionally biased region" description="Basic and acidic residues" evidence="1">
    <location>
        <begin position="374"/>
        <end position="387"/>
    </location>
</feature>
<proteinExistence type="predicted"/>
<feature type="compositionally biased region" description="Basic and acidic residues" evidence="1">
    <location>
        <begin position="1099"/>
        <end position="1115"/>
    </location>
</feature>
<feature type="compositionally biased region" description="Low complexity" evidence="1">
    <location>
        <begin position="1075"/>
        <end position="1091"/>
    </location>
</feature>
<feature type="compositionally biased region" description="Basic and acidic residues" evidence="1">
    <location>
        <begin position="871"/>
        <end position="916"/>
    </location>
</feature>
<sequence length="1166" mass="127665">MALQSSASDGDGKADRNTVFIDTNLGTHLAMIAYDADTVSDLKKRIMFEHPLCFPKIGQIQIHSIKVKRRGYFYHLSDYMLVRSAFSGFNKSWFLSIDASAVTENERPQMSNSPDSTNQLACHDIVNNASIGATDIPSSYPSKRASDFNNFKLPQLENGHGVKEVPFVSPHVSEHSGKEVVDNLETVVKLSGTGHAVIASTGLTPECEGDAFSKGNKDESNLYDEETLKPLPGAKKKGKYIGEKEGTVQDYACKDNNAYNLRPVISMAEQEGNLAPENRSENASRDELGKNSKNTSSVLQMSSDAVNESEAPKEHAECKDNGKKSIDAEYVKSMAELSEHESTVNKKHKKRKRSLTHDLKDGMQKVEGASQQAEAHKSGEEQKKIEEPNEQVETNNDNSGGRIEFLHDKVSQEPSDAGSPAKKKQKGKERIGSLVSDSNKQSWKPENASQHSLEDVSKIKGSNAGQSTEECGDADPLRSSVIGSKRKRKKNSSNNQTATSTSSRNDDAENSRIYGEGVQEEILEDGQISKDKNASKNAGDNLEMMTNSSREVSMSKVQRKGNSTDDCSLDVRIHPSDLNETKEQTEGNGLHMHENMDLDHCHLTEAGLTVLAEEGRELSPLDDPKHLPSENCMASNQNNAHANIKELTETLEVPKENETTECGKLEKRRKKRNAEDADRGSVFTEDLSHVDAFKNDIVLIESCQATNYDPTSGNTMKEQNLLNKTEGEEVHPEEMKGASDIDKEVDGINVGFMENISKTEAHAENPSEKRSKKSKKKQTPTTKVVSEMPTNDQVLHSKEPPPSSPSRLTMELTSKKKKKSRSTNKSSGPILEPERDVETEPPHSPSNAPKGNYKSPSGAKETAINSVSSSGHEDDNHLKAPTKKEKIDAEQHMASEKGQHKDIVSDDILVDKKGADGTDIEPMTRKNRKVRDALKGNTHGGKLSSTKQLLSKVDGGLGINPDEKVPKVCKTRQEPYLSSQSNSVKSSIKEKKMPQANKSSGKSVNLEKNNEAFPVSNSKPKALKKMVQKKVGKASGNNVEGVVSKREQKKSLLAGTIFKDDSSGTSEDKDEKIYDSSTSTRSPSDVSLQSDYSDDDSDADSHGGTRLETGGESHIKSRLSGKKGMPLDSILRSSSRYKKAKLTASQVEESESQPVDFVPDSQAADT</sequence>
<feature type="compositionally biased region" description="Low complexity" evidence="1">
    <location>
        <begin position="492"/>
        <end position="503"/>
    </location>
</feature>
<keyword evidence="3" id="KW-1185">Reference proteome</keyword>
<feature type="compositionally biased region" description="Basic and acidic residues" evidence="1">
    <location>
        <begin position="757"/>
        <end position="769"/>
    </location>
</feature>
<gene>
    <name evidence="2" type="ORF">QN277_000456</name>
</gene>
<organism evidence="2 3">
    <name type="scientific">Acacia crassicarpa</name>
    <name type="common">northern wattle</name>
    <dbReference type="NCBI Taxonomy" id="499986"/>
    <lineage>
        <taxon>Eukaryota</taxon>
        <taxon>Viridiplantae</taxon>
        <taxon>Streptophyta</taxon>
        <taxon>Embryophyta</taxon>
        <taxon>Tracheophyta</taxon>
        <taxon>Spermatophyta</taxon>
        <taxon>Magnoliopsida</taxon>
        <taxon>eudicotyledons</taxon>
        <taxon>Gunneridae</taxon>
        <taxon>Pentapetalae</taxon>
        <taxon>rosids</taxon>
        <taxon>fabids</taxon>
        <taxon>Fabales</taxon>
        <taxon>Fabaceae</taxon>
        <taxon>Caesalpinioideae</taxon>
        <taxon>mimosoid clade</taxon>
        <taxon>Acacieae</taxon>
        <taxon>Acacia</taxon>
    </lineage>
</organism>
<reference evidence="2" key="1">
    <citation type="submission" date="2023-10" db="EMBL/GenBank/DDBJ databases">
        <title>Chromosome-level genome of the transformable northern wattle, Acacia crassicarpa.</title>
        <authorList>
            <person name="Massaro I."/>
            <person name="Sinha N.R."/>
            <person name="Poethig S."/>
            <person name="Leichty A.R."/>
        </authorList>
    </citation>
    <scope>NUCLEOTIDE SEQUENCE</scope>
    <source>
        <strain evidence="2">Acra3RX</strain>
        <tissue evidence="2">Leaf</tissue>
    </source>
</reference>
<dbReference type="AlphaFoldDB" id="A0AAE1N581"/>
<name>A0AAE1N581_9FABA</name>
<feature type="compositionally biased region" description="Polar residues" evidence="1">
    <location>
        <begin position="291"/>
        <end position="306"/>
    </location>
</feature>
<comment type="caution">
    <text evidence="2">The sequence shown here is derived from an EMBL/GenBank/DDBJ whole genome shotgun (WGS) entry which is preliminary data.</text>
</comment>
<feature type="compositionally biased region" description="Basic and acidic residues" evidence="1">
    <location>
        <begin position="278"/>
        <end position="290"/>
    </location>
</feature>
<feature type="region of interest" description="Disordered" evidence="1">
    <location>
        <begin position="211"/>
        <end position="238"/>
    </location>
</feature>
<feature type="region of interest" description="Disordered" evidence="1">
    <location>
        <begin position="724"/>
        <end position="1166"/>
    </location>
</feature>
<feature type="compositionally biased region" description="Basic and acidic residues" evidence="1">
    <location>
        <begin position="655"/>
        <end position="665"/>
    </location>
</feature>
<accession>A0AAE1N581</accession>
<evidence type="ECO:0000256" key="1">
    <source>
        <dbReference type="SAM" id="MobiDB-lite"/>
    </source>
</evidence>
<feature type="compositionally biased region" description="Polar residues" evidence="1">
    <location>
        <begin position="544"/>
        <end position="566"/>
    </location>
</feature>
<dbReference type="Proteomes" id="UP001293593">
    <property type="component" value="Unassembled WGS sequence"/>
</dbReference>
<evidence type="ECO:0000313" key="2">
    <source>
        <dbReference type="EMBL" id="KAK4283513.1"/>
    </source>
</evidence>
<feature type="compositionally biased region" description="Polar residues" evidence="1">
    <location>
        <begin position="996"/>
        <end position="1007"/>
    </location>
</feature>
<protein>
    <submittedName>
        <fullName evidence="2">Uncharacterized protein</fullName>
    </submittedName>
</protein>
<feature type="region of interest" description="Disordered" evidence="1">
    <location>
        <begin position="270"/>
        <end position="324"/>
    </location>
</feature>
<feature type="compositionally biased region" description="Basic and acidic residues" evidence="1">
    <location>
        <begin position="1058"/>
        <end position="1074"/>
    </location>
</feature>
<feature type="compositionally biased region" description="Basic and acidic residues" evidence="1">
    <location>
        <begin position="832"/>
        <end position="841"/>
    </location>
</feature>
<feature type="compositionally biased region" description="Polar residues" evidence="1">
    <location>
        <begin position="435"/>
        <end position="451"/>
    </location>
</feature>
<feature type="compositionally biased region" description="Basic residues" evidence="1">
    <location>
        <begin position="345"/>
        <end position="354"/>
    </location>
</feature>
<feature type="compositionally biased region" description="Basic and acidic residues" evidence="1">
    <location>
        <begin position="310"/>
        <end position="324"/>
    </location>
</feature>
<feature type="region of interest" description="Disordered" evidence="1">
    <location>
        <begin position="655"/>
        <end position="680"/>
    </location>
</feature>